<dbReference type="Pfam" id="PF24832">
    <property type="entry name" value="DUF7716"/>
    <property type="match status" value="1"/>
</dbReference>
<reference evidence="2 3" key="1">
    <citation type="submission" date="2016-01" db="EMBL/GenBank/DDBJ databases">
        <authorList>
            <person name="McClelland M."/>
            <person name="Jain A."/>
            <person name="Saraogi P."/>
            <person name="Mendelson R."/>
            <person name="Westerman R."/>
            <person name="SanMiguel P."/>
            <person name="Csonka L."/>
        </authorList>
    </citation>
    <scope>NUCLEOTIDE SEQUENCE [LARGE SCALE GENOMIC DNA]</scope>
    <source>
        <strain evidence="2 3">NCPPB 2472</strain>
    </source>
</reference>
<dbReference type="OrthoDB" id="8777333at2"/>
<proteinExistence type="predicted"/>
<evidence type="ECO:0000313" key="2">
    <source>
        <dbReference type="EMBL" id="AMB87801.1"/>
    </source>
</evidence>
<evidence type="ECO:0000259" key="1">
    <source>
        <dbReference type="Pfam" id="PF24832"/>
    </source>
</evidence>
<name>A0A0X1T6W9_PSEAA</name>
<keyword evidence="3" id="KW-1185">Reference proteome</keyword>
<organism evidence="2 3">
    <name type="scientific">Pseudomonas agarici</name>
    <dbReference type="NCBI Taxonomy" id="46677"/>
    <lineage>
        <taxon>Bacteria</taxon>
        <taxon>Pseudomonadati</taxon>
        <taxon>Pseudomonadota</taxon>
        <taxon>Gammaproteobacteria</taxon>
        <taxon>Pseudomonadales</taxon>
        <taxon>Pseudomonadaceae</taxon>
        <taxon>Pseudomonas</taxon>
    </lineage>
</organism>
<sequence length="114" mass="13358">MKKYEKILDLIKENSKIQWDSAIFCNLKSWENEPENCEIIILEGDDELEDLGDIYNHIPKLALSLNVRQLLDIETLRSVIAAQNKVNPKSGVYDYVHAINHYREYDSFFELDPN</sequence>
<dbReference type="KEGG" id="pagb:AWM79_21960"/>
<feature type="domain" description="DUF7716" evidence="1">
    <location>
        <begin position="9"/>
        <end position="110"/>
    </location>
</feature>
<dbReference type="EMBL" id="CP014135">
    <property type="protein sequence ID" value="AMB87801.1"/>
    <property type="molecule type" value="Genomic_DNA"/>
</dbReference>
<gene>
    <name evidence="2" type="ORF">AWM79_21960</name>
</gene>
<dbReference type="InterPro" id="IPR056133">
    <property type="entry name" value="DUF7716"/>
</dbReference>
<evidence type="ECO:0000313" key="3">
    <source>
        <dbReference type="Proteomes" id="UP000063229"/>
    </source>
</evidence>
<dbReference type="AlphaFoldDB" id="A0A0X1T6W9"/>
<dbReference type="Proteomes" id="UP000063229">
    <property type="component" value="Chromosome"/>
</dbReference>
<accession>A0A0X1T6W9</accession>
<protein>
    <recommendedName>
        <fullName evidence="1">DUF7716 domain-containing protein</fullName>
    </recommendedName>
</protein>
<dbReference type="RefSeq" id="WP_017134070.1">
    <property type="nucleotide sequence ID" value="NZ_CP014135.1"/>
</dbReference>